<feature type="transmembrane region" description="Helical" evidence="1">
    <location>
        <begin position="51"/>
        <end position="69"/>
    </location>
</feature>
<feature type="transmembrane region" description="Helical" evidence="1">
    <location>
        <begin position="127"/>
        <end position="149"/>
    </location>
</feature>
<dbReference type="Gene3D" id="1.25.40.10">
    <property type="entry name" value="Tetratricopeptide repeat domain"/>
    <property type="match status" value="1"/>
</dbReference>
<dbReference type="AlphaFoldDB" id="A0A272EQP3"/>
<comment type="caution">
    <text evidence="3">The sequence shown here is derived from an EMBL/GenBank/DDBJ whole genome shotgun (WGS) entry which is preliminary data.</text>
</comment>
<evidence type="ECO:0000313" key="2">
    <source>
        <dbReference type="EMBL" id="KAF7598638.1"/>
    </source>
</evidence>
<feature type="transmembrane region" description="Helical" evidence="1">
    <location>
        <begin position="20"/>
        <end position="44"/>
    </location>
</feature>
<keyword evidence="1" id="KW-0812">Transmembrane</keyword>
<feature type="transmembrane region" description="Helical" evidence="1">
    <location>
        <begin position="239"/>
        <end position="266"/>
    </location>
</feature>
<gene>
    <name evidence="2" type="ORF">BGI27_12215</name>
    <name evidence="3" type="ORF">CGU29_11770</name>
</gene>
<evidence type="ECO:0000313" key="5">
    <source>
        <dbReference type="Proteomes" id="UP000623509"/>
    </source>
</evidence>
<evidence type="ECO:0000256" key="1">
    <source>
        <dbReference type="SAM" id="Phobius"/>
    </source>
</evidence>
<dbReference type="OrthoDB" id="8769854at2"/>
<sequence length="482" mass="53048">MAGSSKLAIAPFWARVPRFFLFPLQASALWRVLVFAAVPAIGAFGRSPSALVVLIAGLSLLSWVFLLRFGSRVLHETSLGRLSISDYSPLPDDTLAHMPYKIMVLFLAPGILVGVITGALGETPGMLTNFALTVITPAALMALVVSRSLGTGLNPAAAWSIISGVGKPYALLCIFLFCLSASQMFLILKIGEAKLLPLLLEWQALQAAAGQAYQTQDAAAFESAMEGIRTFFPSIKPTLAGAIWVITAVAMHFTLIAFNMLGYVLYQYHEALGLEVAPQGRGKQTARDDQQTEDSSRIASLIAAGDIGAAVHIAYEAQRLAPDDVAAQERYNRLLHLAGKDDRLLNHSHRLIPLLLRREHRSAALETWKRCHERNPEFRLEDAAQVLRLAEVAHAERDPRLAMKILNGFDKAFRHHPLIPEVYFLCARILCEDLGQDELAERFLITLCNRYPQHARAPEALKMRELISRMRGARSDTRSSPA</sequence>
<reference evidence="3 4" key="2">
    <citation type="submission" date="2017-07" db="EMBL/GenBank/DDBJ databases">
        <title>Candidatus Dactylopiibacterium carminicum, a nitrogen-fixing symbiont of the cochineal insect Dactylopius coccus and Dactylopius opuntiae (Hemiptera: Coccoidea: Dactylopiidae).</title>
        <authorList>
            <person name="Vera A."/>
        </authorList>
    </citation>
    <scope>NUCLEOTIDE SEQUENCE [LARGE SCALE GENOMIC DNA]</scope>
    <source>
        <strain evidence="3 4">NFDCM</strain>
    </source>
</reference>
<evidence type="ECO:0000313" key="3">
    <source>
        <dbReference type="EMBL" id="PAS92404.1"/>
    </source>
</evidence>
<dbReference type="InterPro" id="IPR011990">
    <property type="entry name" value="TPR-like_helical_dom_sf"/>
</dbReference>
<feature type="transmembrane region" description="Helical" evidence="1">
    <location>
        <begin position="100"/>
        <end position="120"/>
    </location>
</feature>
<protein>
    <submittedName>
        <fullName evidence="3">Uncharacterized protein</fullName>
    </submittedName>
</protein>
<dbReference type="EMBL" id="MDUX01000042">
    <property type="protein sequence ID" value="KAF7598638.1"/>
    <property type="molecule type" value="Genomic_DNA"/>
</dbReference>
<keyword evidence="1" id="KW-0472">Membrane</keyword>
<accession>A0A272EQP3</accession>
<dbReference type="RefSeq" id="WP_095525157.1">
    <property type="nucleotide sequence ID" value="NZ_MDUX01000042.1"/>
</dbReference>
<evidence type="ECO:0000313" key="4">
    <source>
        <dbReference type="Proteomes" id="UP000216107"/>
    </source>
</evidence>
<dbReference type="Proteomes" id="UP000623509">
    <property type="component" value="Unassembled WGS sequence"/>
</dbReference>
<keyword evidence="1" id="KW-1133">Transmembrane helix</keyword>
<reference evidence="2 5" key="1">
    <citation type="submission" date="2016-08" db="EMBL/GenBank/DDBJ databases">
        <title>Candidatus Dactylopiibacterium carminicum genome sequence.</title>
        <authorList>
            <person name="Ramirez-Puebla S.T."/>
            <person name="Ormeno-Orrillo E."/>
            <person name="Vera-Ponce De Leon A."/>
            <person name="Luis L."/>
            <person name="Sanchez-Flores A."/>
            <person name="Monica R."/>
            <person name="Martinez-Romero E."/>
        </authorList>
    </citation>
    <scope>NUCLEOTIDE SEQUENCE [LARGE SCALE GENOMIC DNA]</scope>
    <source>
        <strain evidence="2">END1</strain>
    </source>
</reference>
<keyword evidence="5" id="KW-1185">Reference proteome</keyword>
<proteinExistence type="predicted"/>
<organism evidence="3 4">
    <name type="scientific">Candidatus Dactylopiibacterium carminicum</name>
    <dbReference type="NCBI Taxonomy" id="857335"/>
    <lineage>
        <taxon>Bacteria</taxon>
        <taxon>Pseudomonadati</taxon>
        <taxon>Pseudomonadota</taxon>
        <taxon>Betaproteobacteria</taxon>
        <taxon>Rhodocyclales</taxon>
        <taxon>Rhodocyclaceae</taxon>
        <taxon>Candidatus Dactylopiibacterium</taxon>
    </lineage>
</organism>
<dbReference type="Proteomes" id="UP000216107">
    <property type="component" value="Unassembled WGS sequence"/>
</dbReference>
<dbReference type="EMBL" id="NMRN01000039">
    <property type="protein sequence ID" value="PAS92404.1"/>
    <property type="molecule type" value="Genomic_DNA"/>
</dbReference>
<name>A0A272EQP3_9RHOO</name>